<evidence type="ECO:0000313" key="2">
    <source>
        <dbReference type="EMBL" id="QKV20377.1"/>
    </source>
</evidence>
<accession>A0A6N1VN59</accession>
<dbReference type="EMBL" id="CP054836">
    <property type="protein sequence ID" value="QKV20377.1"/>
    <property type="molecule type" value="Genomic_DNA"/>
</dbReference>
<dbReference type="RefSeq" id="WP_175278268.1">
    <property type="nucleotide sequence ID" value="NZ_CP054836.1"/>
</dbReference>
<protein>
    <recommendedName>
        <fullName evidence="4">Tat pathway signal sequence domain protein</fullName>
    </recommendedName>
</protein>
<sequence length="152" mass="16192">MKQAGRHSHVWQVRAAISLACVLALSGPVFSQDKAPAPHLSLELNALQQIEESCRIVFLAENRLGADLEALAYETVLIGTDGVVDRLTLFDFQALPEGRKRVRQFDLDNAKCGAIGSVLINGAASCSGSGLSGDECIDRLRVTSKTAVELAG</sequence>
<organism evidence="2 3">
    <name type="scientific">Oricola thermophila</name>
    <dbReference type="NCBI Taxonomy" id="2742145"/>
    <lineage>
        <taxon>Bacteria</taxon>
        <taxon>Pseudomonadati</taxon>
        <taxon>Pseudomonadota</taxon>
        <taxon>Alphaproteobacteria</taxon>
        <taxon>Hyphomicrobiales</taxon>
        <taxon>Ahrensiaceae</taxon>
        <taxon>Oricola</taxon>
    </lineage>
</organism>
<name>A0A6N1VN59_9HYPH</name>
<evidence type="ECO:0008006" key="4">
    <source>
        <dbReference type="Google" id="ProtNLM"/>
    </source>
</evidence>
<dbReference type="AlphaFoldDB" id="A0A6N1VN59"/>
<proteinExistence type="predicted"/>
<dbReference type="Proteomes" id="UP000509367">
    <property type="component" value="Chromosome"/>
</dbReference>
<dbReference type="KEGG" id="orm:HTY61_18935"/>
<evidence type="ECO:0000313" key="3">
    <source>
        <dbReference type="Proteomes" id="UP000509367"/>
    </source>
</evidence>
<keyword evidence="1" id="KW-0732">Signal</keyword>
<feature type="signal peptide" evidence="1">
    <location>
        <begin position="1"/>
        <end position="31"/>
    </location>
</feature>
<keyword evidence="3" id="KW-1185">Reference proteome</keyword>
<feature type="chain" id="PRO_5026908079" description="Tat pathway signal sequence domain protein" evidence="1">
    <location>
        <begin position="32"/>
        <end position="152"/>
    </location>
</feature>
<evidence type="ECO:0000256" key="1">
    <source>
        <dbReference type="SAM" id="SignalP"/>
    </source>
</evidence>
<gene>
    <name evidence="2" type="ORF">HTY61_18935</name>
</gene>
<reference evidence="2 3" key="1">
    <citation type="submission" date="2020-06" db="EMBL/GenBank/DDBJ databases">
        <title>Oricola thermophila sp. nov. isolated from a tidal sediments.</title>
        <authorList>
            <person name="Kwon K.K."/>
            <person name="Yang S.-H."/>
            <person name="Park M.-J."/>
        </authorList>
    </citation>
    <scope>NUCLEOTIDE SEQUENCE [LARGE SCALE GENOMIC DNA]</scope>
    <source>
        <strain evidence="2 3">MEBiC13590</strain>
    </source>
</reference>